<proteinExistence type="predicted"/>
<name>A0A9X4B1J3_9CLOT</name>
<evidence type="ECO:0008006" key="3">
    <source>
        <dbReference type="Google" id="ProtNLM"/>
    </source>
</evidence>
<keyword evidence="2" id="KW-1185">Reference proteome</keyword>
<organism evidence="1 2">
    <name type="scientific">Clostridium tertium</name>
    <dbReference type="NCBI Taxonomy" id="1559"/>
    <lineage>
        <taxon>Bacteria</taxon>
        <taxon>Bacillati</taxon>
        <taxon>Bacillota</taxon>
        <taxon>Clostridia</taxon>
        <taxon>Eubacteriales</taxon>
        <taxon>Clostridiaceae</taxon>
        <taxon>Clostridium</taxon>
    </lineage>
</organism>
<protein>
    <recommendedName>
        <fullName evidence="3">RNA dependent RNA polymerase</fullName>
    </recommendedName>
</protein>
<evidence type="ECO:0000313" key="1">
    <source>
        <dbReference type="EMBL" id="MDC4241805.1"/>
    </source>
</evidence>
<dbReference type="AlphaFoldDB" id="A0A9X4B1J3"/>
<gene>
    <name evidence="1" type="ORF">NE398_16840</name>
</gene>
<comment type="caution">
    <text evidence="1">The sequence shown here is derived from an EMBL/GenBank/DDBJ whole genome shotgun (WGS) entry which is preliminary data.</text>
</comment>
<reference evidence="1" key="1">
    <citation type="submission" date="2022-05" db="EMBL/GenBank/DDBJ databases">
        <title>Draft genome sequence of Clostridium tertium strain CP3 isolated from Peru.</title>
        <authorList>
            <person name="Hurtado R."/>
            <person name="Lima L."/>
            <person name="Sousa T."/>
            <person name="Jaiswal A.K."/>
            <person name="Tiwari S."/>
            <person name="Maturrano L."/>
            <person name="Brenig B."/>
            <person name="Azevedo V."/>
        </authorList>
    </citation>
    <scope>NUCLEOTIDE SEQUENCE</scope>
    <source>
        <strain evidence="1">CP3</strain>
    </source>
</reference>
<accession>A0A9X4B1J3</accession>
<dbReference type="EMBL" id="JAMRYU010000020">
    <property type="protein sequence ID" value="MDC4241805.1"/>
    <property type="molecule type" value="Genomic_DNA"/>
</dbReference>
<evidence type="ECO:0000313" key="2">
    <source>
        <dbReference type="Proteomes" id="UP001141183"/>
    </source>
</evidence>
<sequence>MKGIKIKELLINVKTNETEEGTVIEKTYKENEITMDNNYLFEIYSTYKSKAIKDIAENIIKVNLPDDKIQARDLLINGFKYKDKEYIALLTTVGAMKHENMELETKCDYFFINKEDENFIDELENVASCGKLKTLEGKEICINKDVVSRLSLLLSSGTMVYFNNPLKFAVLPEMTFKYINNYLQFAEKKIVDKDGKETKVIDQDNLRLKKYPNLEVKHIAMDGSGFMMPSVADEITRQLNKGYRIDWVGFRMLGNASKGLLVKFDWKKYLKEEKGLDKLIIKDMWGNDVDLFKVDLVLNESLVKWGKLFNSYDEMVKLREEYPKYNKLFNSLCITKFNKKEPNEYSLSNYQVLSNLALTYSELYNLAAEDIEVYTNLLYKNEDKEKMVDTLRIMLGDWANNDEELEGLDLTPYTKIHQALQLDGDLVKVRNCKYLIDKMINKKINLMAGGRFHIKGNYKVVIKDVFSYFDSLFNHDYEIEDGKIKGIKGYISKNGLKPETNYVPNEEGNRVLARCPLNSATELIKTTLVKNEMYDKYFKNFTKDIIFYSFDDFMMRQSGEDEDTDISLVIENETIYNSVIEDIDKEGVRWCFRNQFDGKADKRIYDKEKKNMYECILETAGNSIGMLSNHGAKISNLIGTIALKSSYGELVSKIEVYKRYKERDADKKKSLYTELNESFDRFVKTNYLEVSPKEQKEFTKKQFQEYKLYSYYTLYLQMVAIDSVKTNVKVDKEMEKPLNEIGIKKIKKPIYIYHSKYKEINKRVNYSDVGYTDTTLNKFCRTIINELGFKAREKELKQGKSDHIYTVMRSVEKEGYTLNDDLLISIGEIYKDYLKVSNLIKEPTKKLYEEKKKIKDEVELTSMNNKIALSEKERNNKLLKLSLKVNEKIDDDIRSKYKHKEILLALAKYRDESNNRIKPYFIFEFFFEELKSVLVERAKGLITAYVLDDEGSIHYLYKNYKKELKEITDINLSKEDILKKREKLGEVKKLRINELTYIDVEEGFTVTKKSKYIFIKKKDSDNFERLGTLFDEYLNIEDGDYKIVDVKIPKNKKYTEAKSLGLYIEV</sequence>
<dbReference type="RefSeq" id="WP_272470615.1">
    <property type="nucleotide sequence ID" value="NZ_JAMRYU010000020.1"/>
</dbReference>
<dbReference type="Proteomes" id="UP001141183">
    <property type="component" value="Unassembled WGS sequence"/>
</dbReference>